<reference evidence="2" key="1">
    <citation type="submission" date="2016-10" db="EMBL/GenBank/DDBJ databases">
        <authorList>
            <person name="Varghese N."/>
            <person name="Submissions S."/>
        </authorList>
    </citation>
    <scope>NUCLEOTIDE SEQUENCE [LARGE SCALE GENOMIC DNA]</scope>
    <source>
        <strain evidence="2">CGMCC 1.10119</strain>
    </source>
</reference>
<dbReference type="AlphaFoldDB" id="A0A1G9UT17"/>
<sequence>MTKRPPQKADQYRYDNGTVEVVFAVEDGRVLTFREYPDTDSFQAAVGDGEFDGVHPGVEELPGVEAFRDDDPAEDGEFANDNE</sequence>
<dbReference type="OrthoDB" id="265487at2157"/>
<evidence type="ECO:0000313" key="1">
    <source>
        <dbReference type="EMBL" id="SDM63053.1"/>
    </source>
</evidence>
<dbReference type="RefSeq" id="WP_089697596.1">
    <property type="nucleotide sequence ID" value="NZ_FNHL01000002.1"/>
</dbReference>
<keyword evidence="2" id="KW-1185">Reference proteome</keyword>
<evidence type="ECO:0000313" key="2">
    <source>
        <dbReference type="Proteomes" id="UP000199451"/>
    </source>
</evidence>
<gene>
    <name evidence="1" type="ORF">SAMN04487949_2327</name>
</gene>
<dbReference type="STRING" id="660521.SAMN04487949_2327"/>
<dbReference type="Proteomes" id="UP000199451">
    <property type="component" value="Unassembled WGS sequence"/>
</dbReference>
<protein>
    <submittedName>
        <fullName evidence="1">Uncharacterized protein</fullName>
    </submittedName>
</protein>
<accession>A0A1G9UT17</accession>
<dbReference type="EMBL" id="FNHL01000002">
    <property type="protein sequence ID" value="SDM63053.1"/>
    <property type="molecule type" value="Genomic_DNA"/>
</dbReference>
<proteinExistence type="predicted"/>
<name>A0A1G9UT17_9EURY</name>
<organism evidence="1 2">
    <name type="scientific">Halogranum gelatinilyticum</name>
    <dbReference type="NCBI Taxonomy" id="660521"/>
    <lineage>
        <taxon>Archaea</taxon>
        <taxon>Methanobacteriati</taxon>
        <taxon>Methanobacteriota</taxon>
        <taxon>Stenosarchaea group</taxon>
        <taxon>Halobacteria</taxon>
        <taxon>Halobacteriales</taxon>
        <taxon>Haloferacaceae</taxon>
    </lineage>
</organism>